<dbReference type="OrthoDB" id="416496at2759"/>
<name>A0A6A4VXE5_AMPAM</name>
<dbReference type="InterPro" id="IPR029063">
    <property type="entry name" value="SAM-dependent_MTases_sf"/>
</dbReference>
<dbReference type="AlphaFoldDB" id="A0A6A4VXE5"/>
<accession>A0A6A4VXE5</accession>
<dbReference type="GO" id="GO:0032259">
    <property type="term" value="P:methylation"/>
    <property type="evidence" value="ECO:0007669"/>
    <property type="project" value="UniProtKB-KW"/>
</dbReference>
<evidence type="ECO:0000313" key="2">
    <source>
        <dbReference type="EMBL" id="KAF0298855.1"/>
    </source>
</evidence>
<keyword evidence="2" id="KW-0489">Methyltransferase</keyword>
<dbReference type="Pfam" id="PF08241">
    <property type="entry name" value="Methyltransf_11"/>
    <property type="match status" value="1"/>
</dbReference>
<proteinExistence type="predicted"/>
<dbReference type="Gene3D" id="3.40.50.150">
    <property type="entry name" value="Vaccinia Virus protein VP39"/>
    <property type="match status" value="1"/>
</dbReference>
<dbReference type="PANTHER" id="PTHR45036">
    <property type="entry name" value="METHYLTRANSFERASE LIKE 7B"/>
    <property type="match status" value="1"/>
</dbReference>
<dbReference type="CDD" id="cd02440">
    <property type="entry name" value="AdoMet_MTases"/>
    <property type="match status" value="1"/>
</dbReference>
<dbReference type="GO" id="GO:0008757">
    <property type="term" value="F:S-adenosylmethionine-dependent methyltransferase activity"/>
    <property type="evidence" value="ECO:0007669"/>
    <property type="project" value="InterPro"/>
</dbReference>
<keyword evidence="3" id="KW-1185">Reference proteome</keyword>
<dbReference type="InterPro" id="IPR052356">
    <property type="entry name" value="Thiol_S-MT"/>
</dbReference>
<feature type="domain" description="Methyltransferase type 11" evidence="1">
    <location>
        <begin position="161"/>
        <end position="259"/>
    </location>
</feature>
<dbReference type="SUPFAM" id="SSF53335">
    <property type="entry name" value="S-adenosyl-L-methionine-dependent methyltransferases"/>
    <property type="match status" value="1"/>
</dbReference>
<keyword evidence="2" id="KW-0808">Transferase</keyword>
<evidence type="ECO:0000259" key="1">
    <source>
        <dbReference type="Pfam" id="PF08241"/>
    </source>
</evidence>
<reference evidence="2 3" key="1">
    <citation type="submission" date="2019-07" db="EMBL/GenBank/DDBJ databases">
        <title>Draft genome assembly of a fouling barnacle, Amphibalanus amphitrite (Darwin, 1854): The first reference genome for Thecostraca.</title>
        <authorList>
            <person name="Kim W."/>
        </authorList>
    </citation>
    <scope>NUCLEOTIDE SEQUENCE [LARGE SCALE GENOMIC DNA]</scope>
    <source>
        <strain evidence="2">SNU_AA5</strain>
        <tissue evidence="2">Soma without cirri and trophi</tissue>
    </source>
</reference>
<protein>
    <submittedName>
        <fullName evidence="2">Methyltransferase-like protein 7B</fullName>
    </submittedName>
</protein>
<comment type="caution">
    <text evidence="2">The sequence shown here is derived from an EMBL/GenBank/DDBJ whole genome shotgun (WGS) entry which is preliminary data.</text>
</comment>
<dbReference type="Proteomes" id="UP000440578">
    <property type="component" value="Unassembled WGS sequence"/>
</dbReference>
<dbReference type="PANTHER" id="PTHR45036:SF1">
    <property type="entry name" value="METHYLTRANSFERASE LIKE 7A"/>
    <property type="match status" value="1"/>
</dbReference>
<dbReference type="InterPro" id="IPR013216">
    <property type="entry name" value="Methyltransf_11"/>
</dbReference>
<sequence length="339" mass="37011">MLTAPHGIAASERSIAASRGRYEAGRTRCGGQHGAQPARDGALGPPLIEGRLTAAEYTTPYRGMLLDALGWACWLLGWSVWLLGWPASLLGWGLLAVMAARAALGPETAGSLHDRLMAWVFSRFLEQQEAHLGPLKADLFRPMAQMKSAQPELTDGAINILEVGVGCGTNLPYYPAGSQLTCVDPNPHFRAYFRSACAARAAHLSQEVRFVVGCGEQMADVADASVDAVVVTLVLCSVRDVTQVVREVHRVLRPGGKFFYLEHIAREEGSAVRRLQNVLTNSGMWPCLLQCWLNRDPRPVIESGLFQSVDQQLRPIVKKLKPWDMTNLTNQCLVGVATK</sequence>
<gene>
    <name evidence="2" type="primary">Mettl7b_1</name>
    <name evidence="2" type="ORF">FJT64_003855</name>
</gene>
<dbReference type="EMBL" id="VIIS01001408">
    <property type="protein sequence ID" value="KAF0298855.1"/>
    <property type="molecule type" value="Genomic_DNA"/>
</dbReference>
<evidence type="ECO:0000313" key="3">
    <source>
        <dbReference type="Proteomes" id="UP000440578"/>
    </source>
</evidence>
<organism evidence="2 3">
    <name type="scientific">Amphibalanus amphitrite</name>
    <name type="common">Striped barnacle</name>
    <name type="synonym">Balanus amphitrite</name>
    <dbReference type="NCBI Taxonomy" id="1232801"/>
    <lineage>
        <taxon>Eukaryota</taxon>
        <taxon>Metazoa</taxon>
        <taxon>Ecdysozoa</taxon>
        <taxon>Arthropoda</taxon>
        <taxon>Crustacea</taxon>
        <taxon>Multicrustacea</taxon>
        <taxon>Cirripedia</taxon>
        <taxon>Thoracica</taxon>
        <taxon>Thoracicalcarea</taxon>
        <taxon>Balanomorpha</taxon>
        <taxon>Balanoidea</taxon>
        <taxon>Balanidae</taxon>
        <taxon>Amphibalaninae</taxon>
        <taxon>Amphibalanus</taxon>
    </lineage>
</organism>